<accession>A0A1G5J311</accession>
<feature type="chain" id="PRO_5011757894" description="LPP20 lipoprotein" evidence="1">
    <location>
        <begin position="25"/>
        <end position="358"/>
    </location>
</feature>
<sequence length="358" mass="39282">MTKRTGRGHVAAGMVLLLVLTGCAGEAARTYPQWHPCAGESQVLPAWMHGVEALDGYYVGVGQAGPMGGNFFLQKMRARDLALVDLLDQVQVTVESSMELMESQTRKAHGDLSAIRRATRRLRVASSLTFTDVTRAGSYMDPSTCTFWVRYTVRRDIADNLVALKQAKALHRMTYDEEGASPAQKLRWITDAQARLNDVDFSVLSKDAGNKNHLTALFIARKAELEQSGIRGTVWMLSAPEALRATLAPRLSSLAETHGAIFVGVSCREAHECVGQAREYAGDRLVWIKAASQKSSGSLGMLKGTLRLGSTRFDVHTGTLLATHTVEGNVFGFHEKEFDWAGLAEQLLDDEEMKKVVE</sequence>
<keyword evidence="3" id="KW-1185">Reference proteome</keyword>
<dbReference type="RefSeq" id="WP_139164087.1">
    <property type="nucleotide sequence ID" value="NZ_FMUX01000024.1"/>
</dbReference>
<evidence type="ECO:0000313" key="2">
    <source>
        <dbReference type="EMBL" id="SCY82746.1"/>
    </source>
</evidence>
<dbReference type="Proteomes" id="UP000198870">
    <property type="component" value="Unassembled WGS sequence"/>
</dbReference>
<dbReference type="EMBL" id="FMUX01000024">
    <property type="protein sequence ID" value="SCY82746.1"/>
    <property type="molecule type" value="Genomic_DNA"/>
</dbReference>
<feature type="signal peptide" evidence="1">
    <location>
        <begin position="1"/>
        <end position="24"/>
    </location>
</feature>
<evidence type="ECO:0000313" key="3">
    <source>
        <dbReference type="Proteomes" id="UP000198870"/>
    </source>
</evidence>
<proteinExistence type="predicted"/>
<dbReference type="Gene3D" id="3.10.28.20">
    <property type="entry name" value="Acetamidase/Formamidase-like domains"/>
    <property type="match status" value="1"/>
</dbReference>
<dbReference type="STRING" id="419481.SAMN05216233_12461"/>
<reference evidence="2 3" key="1">
    <citation type="submission" date="2016-10" db="EMBL/GenBank/DDBJ databases">
        <authorList>
            <person name="de Groot N.N."/>
        </authorList>
    </citation>
    <scope>NUCLEOTIDE SEQUENCE [LARGE SCALE GENOMIC DNA]</scope>
    <source>
        <strain evidence="2 3">AA1</strain>
    </source>
</reference>
<name>A0A1G5J311_9BACT</name>
<dbReference type="AlphaFoldDB" id="A0A1G5J311"/>
<gene>
    <name evidence="2" type="ORF">SAMN05216233_12461</name>
</gene>
<evidence type="ECO:0008006" key="4">
    <source>
        <dbReference type="Google" id="ProtNLM"/>
    </source>
</evidence>
<evidence type="ECO:0000256" key="1">
    <source>
        <dbReference type="SAM" id="SignalP"/>
    </source>
</evidence>
<protein>
    <recommendedName>
        <fullName evidence="4">LPP20 lipoprotein</fullName>
    </recommendedName>
</protein>
<organism evidence="2 3">
    <name type="scientific">Desulfoluna spongiiphila</name>
    <dbReference type="NCBI Taxonomy" id="419481"/>
    <lineage>
        <taxon>Bacteria</taxon>
        <taxon>Pseudomonadati</taxon>
        <taxon>Thermodesulfobacteriota</taxon>
        <taxon>Desulfobacteria</taxon>
        <taxon>Desulfobacterales</taxon>
        <taxon>Desulfolunaceae</taxon>
        <taxon>Desulfoluna</taxon>
    </lineage>
</organism>
<keyword evidence="1" id="KW-0732">Signal</keyword>
<dbReference type="PROSITE" id="PS51257">
    <property type="entry name" value="PROKAR_LIPOPROTEIN"/>
    <property type="match status" value="1"/>
</dbReference>